<dbReference type="EMBL" id="MZNU01000380">
    <property type="protein sequence ID" value="OWO98735.1"/>
    <property type="molecule type" value="Genomic_DNA"/>
</dbReference>
<dbReference type="AlphaFoldDB" id="A0A218YV11"/>
<comment type="caution">
    <text evidence="2">The sequence shown here is derived from an EMBL/GenBank/DDBJ whole genome shotgun (WGS) entry which is preliminary data.</text>
</comment>
<evidence type="ECO:0000313" key="3">
    <source>
        <dbReference type="Proteomes" id="UP000242519"/>
    </source>
</evidence>
<organism evidence="2 3">
    <name type="scientific">Diplocarpon coronariae</name>
    <dbReference type="NCBI Taxonomy" id="2795749"/>
    <lineage>
        <taxon>Eukaryota</taxon>
        <taxon>Fungi</taxon>
        <taxon>Dikarya</taxon>
        <taxon>Ascomycota</taxon>
        <taxon>Pezizomycotina</taxon>
        <taxon>Leotiomycetes</taxon>
        <taxon>Helotiales</taxon>
        <taxon>Drepanopezizaceae</taxon>
        <taxon>Diplocarpon</taxon>
    </lineage>
</organism>
<keyword evidence="3" id="KW-1185">Reference proteome</keyword>
<name>A0A218YV11_9HELO</name>
<feature type="compositionally biased region" description="Basic and acidic residues" evidence="1">
    <location>
        <begin position="155"/>
        <end position="164"/>
    </location>
</feature>
<reference evidence="2 3" key="1">
    <citation type="submission" date="2017-04" db="EMBL/GenBank/DDBJ databases">
        <title>Draft genome sequence of Marssonina coronaria NL1: causal agent of apple blotch.</title>
        <authorList>
            <person name="Cheng Q."/>
        </authorList>
    </citation>
    <scope>NUCLEOTIDE SEQUENCE [LARGE SCALE GENOMIC DNA]</scope>
    <source>
        <strain evidence="2 3">NL1</strain>
    </source>
</reference>
<sequence>MDTQPFSDDEKRFVLAEAIRTSTIPLERLFQFINDGHACIAWDEMMLPRGRNLKQCKDVIEALRPSQLAQAYPFQVHSQNQSHPIPSTPIVSLKRKSLGNFEPFFSTAPAPKRRQSGDPISATRDIRPKPPTSNGSPLSMTSFPTSEPKKRGRPSKKDVERKQAEAIARGDIIPPATVMPVGYAACEDFGSGYAPILPTPTSMGAPLMHASSPSTLEEKENLGSTAGSLRERKGAQAVKTPPKQSGEIRFAANPTMNQLLEPRESPASIQKVSLFSQPVAGPRPVEAVTTAPSCISVASEATPIRSSPPVQ</sequence>
<feature type="region of interest" description="Disordered" evidence="1">
    <location>
        <begin position="220"/>
        <end position="246"/>
    </location>
</feature>
<accession>A0A218YV11</accession>
<evidence type="ECO:0000256" key="1">
    <source>
        <dbReference type="SAM" id="MobiDB-lite"/>
    </source>
</evidence>
<dbReference type="OrthoDB" id="5371646at2759"/>
<dbReference type="Proteomes" id="UP000242519">
    <property type="component" value="Unassembled WGS sequence"/>
</dbReference>
<feature type="region of interest" description="Disordered" evidence="1">
    <location>
        <begin position="104"/>
        <end position="167"/>
    </location>
</feature>
<gene>
    <name evidence="2" type="ORF">B2J93_8487</name>
</gene>
<dbReference type="InParanoid" id="A0A218YV11"/>
<proteinExistence type="predicted"/>
<dbReference type="STRING" id="503106.A0A218YV11"/>
<protein>
    <submittedName>
        <fullName evidence="2">Uncharacterized protein</fullName>
    </submittedName>
</protein>
<evidence type="ECO:0000313" key="2">
    <source>
        <dbReference type="EMBL" id="OWO98735.1"/>
    </source>
</evidence>
<feature type="compositionally biased region" description="Polar residues" evidence="1">
    <location>
        <begin position="132"/>
        <end position="145"/>
    </location>
</feature>